<keyword evidence="1 2" id="KW-0238">DNA-binding</keyword>
<comment type="caution">
    <text evidence="4">The sequence shown here is derived from an EMBL/GenBank/DDBJ whole genome shotgun (WGS) entry which is preliminary data.</text>
</comment>
<dbReference type="Proteomes" id="UP000193964">
    <property type="component" value="Unassembled WGS sequence"/>
</dbReference>
<dbReference type="InterPro" id="IPR009057">
    <property type="entry name" value="Homeodomain-like_sf"/>
</dbReference>
<dbReference type="AlphaFoldDB" id="A0A1X2F9N4"/>
<evidence type="ECO:0000259" key="3">
    <source>
        <dbReference type="PROSITE" id="PS50977"/>
    </source>
</evidence>
<dbReference type="PANTHER" id="PTHR30055:SF226">
    <property type="entry name" value="HTH-TYPE TRANSCRIPTIONAL REGULATOR PKSA"/>
    <property type="match status" value="1"/>
</dbReference>
<dbReference type="SUPFAM" id="SSF46689">
    <property type="entry name" value="Homeodomain-like"/>
    <property type="match status" value="1"/>
</dbReference>
<protein>
    <recommendedName>
        <fullName evidence="3">HTH tetR-type domain-containing protein</fullName>
    </recommendedName>
</protein>
<sequence>MGVGGARRYGGATGEERIAERRNRFLDAGLQLMGTRGIAATTVRGVSDAAGLAPRYLAESFPTIEDLHIAVFERIADEIETACLAAIAQAPDNPRARTWAALAALTDLMLGDPRKGRVMLTESASSPALGPHRRAGAQRFAAILADLARGGPGDRELLEDRLAAHFIIGGVSEALAAVLAGEIDIDRSHLIDRLTALLFGVTVGSRSPQRLG</sequence>
<dbReference type="InterPro" id="IPR050109">
    <property type="entry name" value="HTH-type_TetR-like_transc_reg"/>
</dbReference>
<accession>A0A1X2F9N4</accession>
<feature type="domain" description="HTH tetR-type" evidence="3">
    <location>
        <begin position="19"/>
        <end position="79"/>
    </location>
</feature>
<reference evidence="4 5" key="1">
    <citation type="submission" date="2016-01" db="EMBL/GenBank/DDBJ databases">
        <title>The new phylogeny of the genus Mycobacterium.</title>
        <authorList>
            <person name="Tarcisio F."/>
            <person name="Conor M."/>
            <person name="Antonella G."/>
            <person name="Elisabetta G."/>
            <person name="Giulia F.S."/>
            <person name="Sara T."/>
            <person name="Anna F."/>
            <person name="Clotilde B."/>
            <person name="Roberto B."/>
            <person name="Veronica D.S."/>
            <person name="Fabio R."/>
            <person name="Monica P."/>
            <person name="Olivier J."/>
            <person name="Enrico T."/>
            <person name="Nicola S."/>
        </authorList>
    </citation>
    <scope>NUCLEOTIDE SEQUENCE [LARGE SCALE GENOMIC DNA]</scope>
    <source>
        <strain evidence="4 5">ATCC 700010</strain>
    </source>
</reference>
<evidence type="ECO:0000256" key="2">
    <source>
        <dbReference type="PROSITE-ProRule" id="PRU00335"/>
    </source>
</evidence>
<evidence type="ECO:0000256" key="1">
    <source>
        <dbReference type="ARBA" id="ARBA00023125"/>
    </source>
</evidence>
<dbReference type="GO" id="GO:0000976">
    <property type="term" value="F:transcription cis-regulatory region binding"/>
    <property type="evidence" value="ECO:0007669"/>
    <property type="project" value="TreeGrafter"/>
</dbReference>
<gene>
    <name evidence="4" type="ORF">AWC31_27495</name>
</gene>
<dbReference type="Gene3D" id="1.10.357.10">
    <property type="entry name" value="Tetracycline Repressor, domain 2"/>
    <property type="match status" value="1"/>
</dbReference>
<evidence type="ECO:0000313" key="4">
    <source>
        <dbReference type="EMBL" id="ORX15117.1"/>
    </source>
</evidence>
<dbReference type="PROSITE" id="PS50977">
    <property type="entry name" value="HTH_TETR_2"/>
    <property type="match status" value="1"/>
</dbReference>
<dbReference type="InterPro" id="IPR001647">
    <property type="entry name" value="HTH_TetR"/>
</dbReference>
<dbReference type="GO" id="GO:0003700">
    <property type="term" value="F:DNA-binding transcription factor activity"/>
    <property type="evidence" value="ECO:0007669"/>
    <property type="project" value="TreeGrafter"/>
</dbReference>
<feature type="DNA-binding region" description="H-T-H motif" evidence="2">
    <location>
        <begin position="42"/>
        <end position="61"/>
    </location>
</feature>
<organism evidence="4 5">
    <name type="scientific">Mycolicibacterium wolinskyi</name>
    <dbReference type="NCBI Taxonomy" id="59750"/>
    <lineage>
        <taxon>Bacteria</taxon>
        <taxon>Bacillati</taxon>
        <taxon>Actinomycetota</taxon>
        <taxon>Actinomycetes</taxon>
        <taxon>Mycobacteriales</taxon>
        <taxon>Mycobacteriaceae</taxon>
        <taxon>Mycolicibacterium</taxon>
    </lineage>
</organism>
<evidence type="ECO:0000313" key="5">
    <source>
        <dbReference type="Proteomes" id="UP000193964"/>
    </source>
</evidence>
<dbReference type="EMBL" id="LQQA01000015">
    <property type="protein sequence ID" value="ORX15117.1"/>
    <property type="molecule type" value="Genomic_DNA"/>
</dbReference>
<name>A0A1X2F9N4_9MYCO</name>
<proteinExistence type="predicted"/>
<dbReference type="PANTHER" id="PTHR30055">
    <property type="entry name" value="HTH-TYPE TRANSCRIPTIONAL REGULATOR RUTR"/>
    <property type="match status" value="1"/>
</dbReference>
<dbReference type="Pfam" id="PF00440">
    <property type="entry name" value="TetR_N"/>
    <property type="match status" value="1"/>
</dbReference>